<organism evidence="1 2">
    <name type="scientific">Steinernema carpocapsae</name>
    <name type="common">Entomopathogenic nematode</name>
    <dbReference type="NCBI Taxonomy" id="34508"/>
    <lineage>
        <taxon>Eukaryota</taxon>
        <taxon>Metazoa</taxon>
        <taxon>Ecdysozoa</taxon>
        <taxon>Nematoda</taxon>
        <taxon>Chromadorea</taxon>
        <taxon>Rhabditida</taxon>
        <taxon>Tylenchina</taxon>
        <taxon>Panagrolaimomorpha</taxon>
        <taxon>Strongyloidoidea</taxon>
        <taxon>Steinernematidae</taxon>
        <taxon>Steinernema</taxon>
    </lineage>
</organism>
<accession>A0A4U5NID5</accession>
<dbReference type="EMBL" id="AZBU02000004">
    <property type="protein sequence ID" value="TKR82868.1"/>
    <property type="molecule type" value="Genomic_DNA"/>
</dbReference>
<reference evidence="1 2" key="2">
    <citation type="journal article" date="2019" name="G3 (Bethesda)">
        <title>Hybrid Assembly of the Genome of the Entomopathogenic Nematode Steinernema carpocapsae Identifies the X-Chromosome.</title>
        <authorList>
            <person name="Serra L."/>
            <person name="Macchietto M."/>
            <person name="Macias-Munoz A."/>
            <person name="McGill C.J."/>
            <person name="Rodriguez I.M."/>
            <person name="Rodriguez B."/>
            <person name="Murad R."/>
            <person name="Mortazavi A."/>
        </authorList>
    </citation>
    <scope>NUCLEOTIDE SEQUENCE [LARGE SCALE GENOMIC DNA]</scope>
    <source>
        <strain evidence="1 2">ALL</strain>
    </source>
</reference>
<evidence type="ECO:0000313" key="2">
    <source>
        <dbReference type="Proteomes" id="UP000298663"/>
    </source>
</evidence>
<gene>
    <name evidence="1" type="ORF">L596_016542</name>
</gene>
<proteinExistence type="predicted"/>
<dbReference type="Proteomes" id="UP000298663">
    <property type="component" value="Unassembled WGS sequence"/>
</dbReference>
<reference evidence="1 2" key="1">
    <citation type="journal article" date="2015" name="Genome Biol.">
        <title>Comparative genomics of Steinernema reveals deeply conserved gene regulatory networks.</title>
        <authorList>
            <person name="Dillman A.R."/>
            <person name="Macchietto M."/>
            <person name="Porter C.F."/>
            <person name="Rogers A."/>
            <person name="Williams B."/>
            <person name="Antoshechkin I."/>
            <person name="Lee M.M."/>
            <person name="Goodwin Z."/>
            <person name="Lu X."/>
            <person name="Lewis E.E."/>
            <person name="Goodrich-Blair H."/>
            <person name="Stock S.P."/>
            <person name="Adams B.J."/>
            <person name="Sternberg P.W."/>
            <person name="Mortazavi A."/>
        </authorList>
    </citation>
    <scope>NUCLEOTIDE SEQUENCE [LARGE SCALE GENOMIC DNA]</scope>
    <source>
        <strain evidence="1 2">ALL</strain>
    </source>
</reference>
<name>A0A4U5NID5_STECR</name>
<evidence type="ECO:0000313" key="1">
    <source>
        <dbReference type="EMBL" id="TKR82868.1"/>
    </source>
</evidence>
<sequence>MRSLAAWLDWFWCCWVHLLISGRVGFSSVAATSLAVVSATNGNAGREHVDNMFARAVICVWGKPTLRTRAAADW</sequence>
<keyword evidence="2" id="KW-1185">Reference proteome</keyword>
<comment type="caution">
    <text evidence="1">The sequence shown here is derived from an EMBL/GenBank/DDBJ whole genome shotgun (WGS) entry which is preliminary data.</text>
</comment>
<dbReference type="AlphaFoldDB" id="A0A4U5NID5"/>
<protein>
    <submittedName>
        <fullName evidence="1">Uncharacterized protein</fullName>
    </submittedName>
</protein>